<proteinExistence type="predicted"/>
<gene>
    <name evidence="2" type="ORF">OIH86_19840</name>
</gene>
<keyword evidence="1" id="KW-1133">Transmembrane helix</keyword>
<evidence type="ECO:0000313" key="2">
    <source>
        <dbReference type="EMBL" id="MCV9887900.1"/>
    </source>
</evidence>
<name>A0ABT3DLI2_9BACI</name>
<keyword evidence="3" id="KW-1185">Reference proteome</keyword>
<feature type="transmembrane region" description="Helical" evidence="1">
    <location>
        <begin position="94"/>
        <end position="113"/>
    </location>
</feature>
<keyword evidence="1" id="KW-0812">Transmembrane</keyword>
<feature type="transmembrane region" description="Helical" evidence="1">
    <location>
        <begin position="30"/>
        <end position="48"/>
    </location>
</feature>
<dbReference type="RefSeq" id="WP_264144118.1">
    <property type="nucleotide sequence ID" value="NZ_JAOYEY010000048.1"/>
</dbReference>
<evidence type="ECO:0000256" key="1">
    <source>
        <dbReference type="SAM" id="Phobius"/>
    </source>
</evidence>
<accession>A0ABT3DLI2</accession>
<feature type="transmembrane region" description="Helical" evidence="1">
    <location>
        <begin position="129"/>
        <end position="147"/>
    </location>
</feature>
<reference evidence="2 3" key="1">
    <citation type="submission" date="2022-10" db="EMBL/GenBank/DDBJ databases">
        <title>Draft genome assembly of moderately radiation resistant bacterium Metabacillus halosaccharovorans.</title>
        <authorList>
            <person name="Pal S."/>
            <person name="Gopinathan A."/>
        </authorList>
    </citation>
    <scope>NUCLEOTIDE SEQUENCE [LARGE SCALE GENOMIC DNA]</scope>
    <source>
        <strain evidence="2 3">VITHBRA001</strain>
    </source>
</reference>
<protein>
    <submittedName>
        <fullName evidence="2">Uncharacterized protein</fullName>
    </submittedName>
</protein>
<evidence type="ECO:0000313" key="3">
    <source>
        <dbReference type="Proteomes" id="UP001526147"/>
    </source>
</evidence>
<feature type="transmembrane region" description="Helical" evidence="1">
    <location>
        <begin position="7"/>
        <end position="24"/>
    </location>
</feature>
<dbReference type="EMBL" id="JAOYEY010000048">
    <property type="protein sequence ID" value="MCV9887900.1"/>
    <property type="molecule type" value="Genomic_DNA"/>
</dbReference>
<sequence length="163" mass="19895">MSKRHLLFNLSIIIFPWLTLLFIGKKSFKRFSWAGIFVVLFEIINHLYGNKRGWWKFYDKRKLFIKDELPFSIGPYMPLSMWILKVSYGNFKKYIMLNAISDGIFAFIVMDILKKFKIIRLNRLNRIQFFIYIHYKAYLLYGFQYLLEKIKSFLLFRKPQETM</sequence>
<comment type="caution">
    <text evidence="2">The sequence shown here is derived from an EMBL/GenBank/DDBJ whole genome shotgun (WGS) entry which is preliminary data.</text>
</comment>
<keyword evidence="1" id="KW-0472">Membrane</keyword>
<dbReference type="Proteomes" id="UP001526147">
    <property type="component" value="Unassembled WGS sequence"/>
</dbReference>
<organism evidence="2 3">
    <name type="scientific">Metabacillus halosaccharovorans</name>
    <dbReference type="NCBI Taxonomy" id="930124"/>
    <lineage>
        <taxon>Bacteria</taxon>
        <taxon>Bacillati</taxon>
        <taxon>Bacillota</taxon>
        <taxon>Bacilli</taxon>
        <taxon>Bacillales</taxon>
        <taxon>Bacillaceae</taxon>
        <taxon>Metabacillus</taxon>
    </lineage>
</organism>